<feature type="transmembrane region" description="Helical" evidence="8">
    <location>
        <begin position="96"/>
        <end position="114"/>
    </location>
</feature>
<evidence type="ECO:0000259" key="9">
    <source>
        <dbReference type="Pfam" id="PF01490"/>
    </source>
</evidence>
<proteinExistence type="inferred from homology"/>
<evidence type="ECO:0000256" key="2">
    <source>
        <dbReference type="ARBA" id="ARBA00008066"/>
    </source>
</evidence>
<keyword evidence="3" id="KW-0813">Transport</keyword>
<feature type="domain" description="Amino acid transporter transmembrane" evidence="9">
    <location>
        <begin position="93"/>
        <end position="516"/>
    </location>
</feature>
<sequence>MRRVEIEQLRKERRCGLLIKIYMQKLEQIIIYQFMEQHFDQYHEEQQGDIIDDDVNKTGLNKEVPYEELSGDEAMEQSFSVNSQYMGMNRKAKTNLLMSSMIVTKSILGVGILGLPYVTYNFGVLFTLILIIAFYWQTQYCTNMFLQCKNLSRRSNISTIGFAAFKSKGIIVFINLIIIINNFGLCFAEMIIQGTAAQNCVKSLFNAYDGEWYTERQFLSSISALIMIPMMVIKKIEKLKFAGVTAIFAMSLFCITLITSFISTIQNEGFALGFALLPYDFTFIKAFGAFPTLLLAYNWEFNLFPVAKGMDKPNDKKVMKACSFGMIIATCFYLLVGIMGCAIYGKDSETNFLASVNKEKMGIIQFYLLNGSFYVSTVLTTPLVFFGARNNFLQLIKGEKKNKVKGVNFDSLDEKEIALLKKNKKKRQQSNKYMYYIWSIGLFVIITIGSIYIHSLEIAFNFVGSVSSNSIGCVLPSLFLFMLMKQNYQNKSMTKMESLQESLAKLFFVYSVIMSFVCLTSEILTTIYQ</sequence>
<keyword evidence="6 8" id="KW-1133">Transmembrane helix</keyword>
<reference evidence="10" key="1">
    <citation type="submission" date="2021-01" db="EMBL/GenBank/DDBJ databases">
        <authorList>
            <consortium name="Genoscope - CEA"/>
            <person name="William W."/>
        </authorList>
    </citation>
    <scope>NUCLEOTIDE SEQUENCE</scope>
</reference>
<feature type="transmembrane region" description="Helical" evidence="8">
    <location>
        <begin position="218"/>
        <end position="234"/>
    </location>
</feature>
<feature type="transmembrane region" description="Helical" evidence="8">
    <location>
        <begin position="120"/>
        <end position="136"/>
    </location>
</feature>
<name>A0A8S1M8K6_9CILI</name>
<organism evidence="10 11">
    <name type="scientific">Paramecium sonneborni</name>
    <dbReference type="NCBI Taxonomy" id="65129"/>
    <lineage>
        <taxon>Eukaryota</taxon>
        <taxon>Sar</taxon>
        <taxon>Alveolata</taxon>
        <taxon>Ciliophora</taxon>
        <taxon>Intramacronucleata</taxon>
        <taxon>Oligohymenophorea</taxon>
        <taxon>Peniculida</taxon>
        <taxon>Parameciidae</taxon>
        <taxon>Paramecium</taxon>
    </lineage>
</organism>
<evidence type="ECO:0000256" key="4">
    <source>
        <dbReference type="ARBA" id="ARBA00022692"/>
    </source>
</evidence>
<protein>
    <recommendedName>
        <fullName evidence="9">Amino acid transporter transmembrane domain-containing protein</fullName>
    </recommendedName>
</protein>
<evidence type="ECO:0000313" key="11">
    <source>
        <dbReference type="Proteomes" id="UP000692954"/>
    </source>
</evidence>
<keyword evidence="4 8" id="KW-0812">Transmembrane</keyword>
<feature type="transmembrane region" description="Helical" evidence="8">
    <location>
        <begin position="459"/>
        <end position="483"/>
    </location>
</feature>
<dbReference type="Proteomes" id="UP000692954">
    <property type="component" value="Unassembled WGS sequence"/>
</dbReference>
<gene>
    <name evidence="10" type="ORF">PSON_ATCC_30995.1.T0350259</name>
</gene>
<evidence type="ECO:0000256" key="7">
    <source>
        <dbReference type="ARBA" id="ARBA00023136"/>
    </source>
</evidence>
<evidence type="ECO:0000256" key="1">
    <source>
        <dbReference type="ARBA" id="ARBA00004141"/>
    </source>
</evidence>
<keyword evidence="7 8" id="KW-0472">Membrane</keyword>
<keyword evidence="5" id="KW-0029">Amino-acid transport</keyword>
<accession>A0A8S1M8K6</accession>
<dbReference type="PANTHER" id="PTHR22950">
    <property type="entry name" value="AMINO ACID TRANSPORTER"/>
    <property type="match status" value="1"/>
</dbReference>
<dbReference type="GO" id="GO:0016020">
    <property type="term" value="C:membrane"/>
    <property type="evidence" value="ECO:0007669"/>
    <property type="project" value="UniProtKB-SubCell"/>
</dbReference>
<dbReference type="AlphaFoldDB" id="A0A8S1M8K6"/>
<comment type="subcellular location">
    <subcellularLocation>
        <location evidence="1">Membrane</location>
        <topology evidence="1">Multi-pass membrane protein</topology>
    </subcellularLocation>
</comment>
<evidence type="ECO:0000313" key="10">
    <source>
        <dbReference type="EMBL" id="CAD8076968.1"/>
    </source>
</evidence>
<dbReference type="OrthoDB" id="292816at2759"/>
<evidence type="ECO:0000256" key="6">
    <source>
        <dbReference type="ARBA" id="ARBA00022989"/>
    </source>
</evidence>
<dbReference type="GO" id="GO:0015179">
    <property type="term" value="F:L-amino acid transmembrane transporter activity"/>
    <property type="evidence" value="ECO:0007669"/>
    <property type="project" value="TreeGrafter"/>
</dbReference>
<feature type="transmembrane region" description="Helical" evidence="8">
    <location>
        <begin position="282"/>
        <end position="300"/>
    </location>
</feature>
<dbReference type="EMBL" id="CAJJDN010000035">
    <property type="protein sequence ID" value="CAD8076968.1"/>
    <property type="molecule type" value="Genomic_DNA"/>
</dbReference>
<feature type="transmembrane region" description="Helical" evidence="8">
    <location>
        <begin position="503"/>
        <end position="528"/>
    </location>
</feature>
<feature type="transmembrane region" description="Helical" evidence="8">
    <location>
        <begin position="321"/>
        <end position="345"/>
    </location>
</feature>
<feature type="transmembrane region" description="Helical" evidence="8">
    <location>
        <begin position="433"/>
        <end position="453"/>
    </location>
</feature>
<evidence type="ECO:0000256" key="5">
    <source>
        <dbReference type="ARBA" id="ARBA00022970"/>
    </source>
</evidence>
<dbReference type="Pfam" id="PF01490">
    <property type="entry name" value="Aa_trans"/>
    <property type="match status" value="1"/>
</dbReference>
<feature type="transmembrane region" description="Helical" evidence="8">
    <location>
        <begin position="241"/>
        <end position="262"/>
    </location>
</feature>
<feature type="transmembrane region" description="Helical" evidence="8">
    <location>
        <begin position="365"/>
        <end position="388"/>
    </location>
</feature>
<comment type="caution">
    <text evidence="10">The sequence shown here is derived from an EMBL/GenBank/DDBJ whole genome shotgun (WGS) entry which is preliminary data.</text>
</comment>
<keyword evidence="11" id="KW-1185">Reference proteome</keyword>
<dbReference type="PANTHER" id="PTHR22950:SF458">
    <property type="entry name" value="SODIUM-COUPLED NEUTRAL AMINO ACID TRANSPORTER 11-RELATED"/>
    <property type="match status" value="1"/>
</dbReference>
<comment type="similarity">
    <text evidence="2">Belongs to the amino acid/polyamine transporter 2 family.</text>
</comment>
<evidence type="ECO:0000256" key="3">
    <source>
        <dbReference type="ARBA" id="ARBA00022448"/>
    </source>
</evidence>
<dbReference type="InterPro" id="IPR013057">
    <property type="entry name" value="AA_transpt_TM"/>
</dbReference>
<evidence type="ECO:0000256" key="8">
    <source>
        <dbReference type="SAM" id="Phobius"/>
    </source>
</evidence>